<dbReference type="NCBIfam" id="TIGR02243">
    <property type="entry name" value="putative baseplate assembly protein"/>
    <property type="match status" value="1"/>
</dbReference>
<organism evidence="1 2">
    <name type="scientific">Candidatus Methanoperedens nitratireducens</name>
    <dbReference type="NCBI Taxonomy" id="1392998"/>
    <lineage>
        <taxon>Archaea</taxon>
        <taxon>Methanobacteriati</taxon>
        <taxon>Methanobacteriota</taxon>
        <taxon>Stenosarchaea group</taxon>
        <taxon>Methanomicrobia</taxon>
        <taxon>Methanosarcinales</taxon>
        <taxon>ANME-2 cluster</taxon>
        <taxon>Candidatus Methanoperedentaceae</taxon>
        <taxon>Candidatus Methanoperedens</taxon>
    </lineage>
</organism>
<sequence>METKTPRLDNRTSADIYNQALELAKHYCPEWADKDWKPGHFDPDDPGLVIFKLFSKMSEHLVTQLNKIPDKHRIAFLDFMGIDLLAARSAHVPLTFYLAEGASGAEVPSGTSVASSKDPEVVFETEQDLRVMPAKLSAVYSINPADDTYTDHSNASATTDKFSVFGGGVEKSIDHVLYLGDEMLFDIRRPVKYLKIRFKGGNLSGEYFDHWSNGGISHGQITSTSGTQLEIPLTAIPVIKRSTVDDTDSFWLSVRPAGDTKVVDSVKLPEISAITADLTVSDILPEQAFSNDTPVDVKKGFYPFGEIPGAGDTLYIGSEEAFSKKDATVTLNIKLKDNSPTSVTLNWEFWDGKQWALLGISDGAGSTFVGNKAADFTDSTKAFTDSTNTAVSFTCPLIISTAINGQSNRWIRVKIVSGDYGKSSTFGVKSIDDVIKILPAEAALTEQQKNAIKKKLEETKYTWGEYTPSNLKSPFMESIAIQYDYQNKPVQEIKTYNNFHYKIVNMEKDKKFKPYEPPQDKRPALYLGFEYNKKIAGASISVYFAVKEKLFSAGLKWEYFFSNAQWKEFRVEDETNSFTTGGIVFLHIPSDITNTAEFGKNLCWLRISPKNEQALSLPELKGISPNTVWAVNSSTVKDEILGSGTGKPGLLLSFSKKPVLEGEVIEIKEAGIPPDSEIKALESETGVNPLRLVKDEKTGEIKEIWISWNETRDFALSGPAGRHYTLDRLNGKIFFGDGKRGMLPPRGTNNVVAREYKSGGGSKGNQEPGAVTSLKRKISNIESVTNHISSSGGKDQENLEKAITRGPHALKNRGSAVTREDFEWLALEASQDVVKAKCIPNPGGKIYIIIVPDRDEETPLPESGMIDTVEKYLKERALVTIRSNDRIEVTGPRYEKIDVYLTATLKPFVESVNARERITEELRTFLHPLKGGQHGEGWDFGDGIFISEVAAVVESLEGIDYITDIKLEKYLFSWEDVPGSDSGKLLAFLKDELGFNLVDTAKITKTDQDTNIHVLIAEKSVDITLDADKGTALLKTSDKRTYNLQIREENGKLGVYRSEQAASGDARGVGYVTLGENTLPCAGTINVDTG</sequence>
<dbReference type="InterPro" id="IPR011749">
    <property type="entry name" value="CHP02243"/>
</dbReference>
<proteinExistence type="predicted"/>
<dbReference type="OrthoDB" id="148404at2157"/>
<dbReference type="AlphaFoldDB" id="A0A284VRY0"/>
<dbReference type="RefSeq" id="WP_096206592.1">
    <property type="nucleotide sequence ID" value="NZ_FZMP01000203.1"/>
</dbReference>
<keyword evidence="2" id="KW-1185">Reference proteome</keyword>
<dbReference type="Proteomes" id="UP000218615">
    <property type="component" value="Unassembled WGS sequence"/>
</dbReference>
<gene>
    <name evidence="1" type="ORF">MNV_560014</name>
</gene>
<accession>A0A284VRY0</accession>
<evidence type="ECO:0000313" key="1">
    <source>
        <dbReference type="EMBL" id="SNQ61968.1"/>
    </source>
</evidence>
<dbReference type="EMBL" id="FZMP01000203">
    <property type="protein sequence ID" value="SNQ61968.1"/>
    <property type="molecule type" value="Genomic_DNA"/>
</dbReference>
<name>A0A284VRY0_9EURY</name>
<reference evidence="2" key="1">
    <citation type="submission" date="2017-06" db="EMBL/GenBank/DDBJ databases">
        <authorList>
            <person name="Cremers G."/>
        </authorList>
    </citation>
    <scope>NUCLEOTIDE SEQUENCE [LARGE SCALE GENOMIC DNA]</scope>
</reference>
<evidence type="ECO:0000313" key="2">
    <source>
        <dbReference type="Proteomes" id="UP000218615"/>
    </source>
</evidence>
<protein>
    <submittedName>
        <fullName evidence="1">Uncharacterized protein</fullName>
    </submittedName>
</protein>